<evidence type="ECO:0000313" key="9">
    <source>
        <dbReference type="EMBL" id="CAA9571490.1"/>
    </source>
</evidence>
<dbReference type="Pfam" id="PF06808">
    <property type="entry name" value="DctM"/>
    <property type="match status" value="1"/>
</dbReference>
<proteinExistence type="predicted"/>
<name>A0A6J4V8U7_9DEIN</name>
<keyword evidence="4 7" id="KW-0812">Transmembrane</keyword>
<dbReference type="PANTHER" id="PTHR33362">
    <property type="entry name" value="SIALIC ACID TRAP TRANSPORTER PERMEASE PROTEIN SIAT-RELATED"/>
    <property type="match status" value="1"/>
</dbReference>
<dbReference type="InterPro" id="IPR010656">
    <property type="entry name" value="DctM"/>
</dbReference>
<accession>A0A6J4V8U7</accession>
<gene>
    <name evidence="9" type="ORF">AVDCRST_MAG86-1706</name>
</gene>
<keyword evidence="5 7" id="KW-1133">Transmembrane helix</keyword>
<organism evidence="9">
    <name type="scientific">uncultured Truepera sp</name>
    <dbReference type="NCBI Taxonomy" id="543023"/>
    <lineage>
        <taxon>Bacteria</taxon>
        <taxon>Thermotogati</taxon>
        <taxon>Deinococcota</taxon>
        <taxon>Deinococci</taxon>
        <taxon>Trueperales</taxon>
        <taxon>Trueperaceae</taxon>
        <taxon>Truepera</taxon>
        <taxon>environmental samples</taxon>
    </lineage>
</organism>
<evidence type="ECO:0000256" key="4">
    <source>
        <dbReference type="ARBA" id="ARBA00022692"/>
    </source>
</evidence>
<dbReference type="InterPro" id="IPR004681">
    <property type="entry name" value="TRAP_DctM"/>
</dbReference>
<dbReference type="EMBL" id="CADCWP010000128">
    <property type="protein sequence ID" value="CAA9571490.1"/>
    <property type="molecule type" value="Genomic_DNA"/>
</dbReference>
<evidence type="ECO:0000256" key="6">
    <source>
        <dbReference type="ARBA" id="ARBA00023136"/>
    </source>
</evidence>
<feature type="domain" description="TRAP C4-dicarboxylate transport system permease DctM subunit" evidence="8">
    <location>
        <begin position="4"/>
        <end position="166"/>
    </location>
</feature>
<feature type="transmembrane region" description="Helical" evidence="7">
    <location>
        <begin position="105"/>
        <end position="131"/>
    </location>
</feature>
<dbReference type="GO" id="GO:0022857">
    <property type="term" value="F:transmembrane transporter activity"/>
    <property type="evidence" value="ECO:0007669"/>
    <property type="project" value="TreeGrafter"/>
</dbReference>
<evidence type="ECO:0000256" key="3">
    <source>
        <dbReference type="ARBA" id="ARBA00022519"/>
    </source>
</evidence>
<dbReference type="PANTHER" id="PTHR33362:SF7">
    <property type="entry name" value="SLL1103 PROTEIN"/>
    <property type="match status" value="1"/>
</dbReference>
<dbReference type="GO" id="GO:0005886">
    <property type="term" value="C:plasma membrane"/>
    <property type="evidence" value="ECO:0007669"/>
    <property type="project" value="UniProtKB-SubCell"/>
</dbReference>
<evidence type="ECO:0000256" key="2">
    <source>
        <dbReference type="ARBA" id="ARBA00022475"/>
    </source>
</evidence>
<feature type="transmembrane region" description="Helical" evidence="7">
    <location>
        <begin position="21"/>
        <end position="41"/>
    </location>
</feature>
<keyword evidence="3" id="KW-0997">Cell inner membrane</keyword>
<evidence type="ECO:0000256" key="1">
    <source>
        <dbReference type="ARBA" id="ARBA00004429"/>
    </source>
</evidence>
<evidence type="ECO:0000259" key="8">
    <source>
        <dbReference type="Pfam" id="PF06808"/>
    </source>
</evidence>
<comment type="subcellular location">
    <subcellularLocation>
        <location evidence="1">Cell inner membrane</location>
        <topology evidence="1">Multi-pass membrane protein</topology>
    </subcellularLocation>
</comment>
<keyword evidence="6 7" id="KW-0472">Membrane</keyword>
<reference evidence="9" key="1">
    <citation type="submission" date="2020-02" db="EMBL/GenBank/DDBJ databases">
        <authorList>
            <person name="Meier V. D."/>
        </authorList>
    </citation>
    <scope>NUCLEOTIDE SEQUENCE</scope>
    <source>
        <strain evidence="9">AVDCRST_MAG86</strain>
    </source>
</reference>
<feature type="transmembrane region" description="Helical" evidence="7">
    <location>
        <begin position="143"/>
        <end position="164"/>
    </location>
</feature>
<feature type="transmembrane region" description="Helical" evidence="7">
    <location>
        <begin position="61"/>
        <end position="93"/>
    </location>
</feature>
<sequence>MAAAYRKFNFKLLRDAAMDTVRITSLVVLILFGSTMFSLVFDGLGGTRLMVDLLSGLPGGYWGFIVVAMTAVFLLGIFLEFIEICFITLPIFVPAAQALGIDLTWFGILMALNLYTAFISPPVGFTLFYLSSVAPPEVKIGDIFRGVIPFMVVSLIVLAIVVAFPETVTYLTTRSAAGFVSP</sequence>
<dbReference type="AlphaFoldDB" id="A0A6J4V8U7"/>
<keyword evidence="2" id="KW-1003">Cell membrane</keyword>
<evidence type="ECO:0000256" key="7">
    <source>
        <dbReference type="SAM" id="Phobius"/>
    </source>
</evidence>
<protein>
    <recommendedName>
        <fullName evidence="8">TRAP C4-dicarboxylate transport system permease DctM subunit domain-containing protein</fullName>
    </recommendedName>
</protein>
<evidence type="ECO:0000256" key="5">
    <source>
        <dbReference type="ARBA" id="ARBA00022989"/>
    </source>
</evidence>